<comment type="caution">
    <text evidence="1">The sequence shown here is derived from an EMBL/GenBank/DDBJ whole genome shotgun (WGS) entry which is preliminary data.</text>
</comment>
<accession>A0A5J4V3A5</accession>
<dbReference type="EMBL" id="SNRW01010111">
    <property type="protein sequence ID" value="KAA6377014.1"/>
    <property type="molecule type" value="Genomic_DNA"/>
</dbReference>
<dbReference type="AlphaFoldDB" id="A0A5J4V3A5"/>
<dbReference type="Proteomes" id="UP000324800">
    <property type="component" value="Unassembled WGS sequence"/>
</dbReference>
<organism evidence="1 2">
    <name type="scientific">Streblomastix strix</name>
    <dbReference type="NCBI Taxonomy" id="222440"/>
    <lineage>
        <taxon>Eukaryota</taxon>
        <taxon>Metamonada</taxon>
        <taxon>Preaxostyla</taxon>
        <taxon>Oxymonadida</taxon>
        <taxon>Streblomastigidae</taxon>
        <taxon>Streblomastix</taxon>
    </lineage>
</organism>
<evidence type="ECO:0000313" key="1">
    <source>
        <dbReference type="EMBL" id="KAA6377014.1"/>
    </source>
</evidence>
<gene>
    <name evidence="1" type="ORF">EZS28_027456</name>
</gene>
<evidence type="ECO:0000313" key="2">
    <source>
        <dbReference type="Proteomes" id="UP000324800"/>
    </source>
</evidence>
<sequence>LTGIPVIITASLSPINTLSSIIHYPDRRRSSHESTCSSSTSNIFYKQQLNIQNESTPEVGACSDVSDIKLRSLRTL</sequence>
<reference evidence="1 2" key="1">
    <citation type="submission" date="2019-03" db="EMBL/GenBank/DDBJ databases">
        <title>Single cell metagenomics reveals metabolic interactions within the superorganism composed of flagellate Streblomastix strix and complex community of Bacteroidetes bacteria on its surface.</title>
        <authorList>
            <person name="Treitli S.C."/>
            <person name="Kolisko M."/>
            <person name="Husnik F."/>
            <person name="Keeling P."/>
            <person name="Hampl V."/>
        </authorList>
    </citation>
    <scope>NUCLEOTIDE SEQUENCE [LARGE SCALE GENOMIC DNA]</scope>
    <source>
        <strain evidence="1">ST1C</strain>
    </source>
</reference>
<name>A0A5J4V3A5_9EUKA</name>
<feature type="non-terminal residue" evidence="1">
    <location>
        <position position="1"/>
    </location>
</feature>
<proteinExistence type="predicted"/>
<protein>
    <submittedName>
        <fullName evidence="1">Uncharacterized protein</fullName>
    </submittedName>
</protein>